<feature type="region of interest" description="Disordered" evidence="1">
    <location>
        <begin position="97"/>
        <end position="127"/>
    </location>
</feature>
<reference evidence="2" key="1">
    <citation type="thesis" date="2021" institute="BYU ScholarsArchive" country="Provo, UT, USA">
        <title>Applications of and Algorithms for Genome Assembly and Genomic Analyses with an Emphasis on Marine Teleosts.</title>
        <authorList>
            <person name="Pickett B.D."/>
        </authorList>
    </citation>
    <scope>NUCLEOTIDE SEQUENCE</scope>
    <source>
        <strain evidence="2">HI-2016</strain>
    </source>
</reference>
<comment type="caution">
    <text evidence="2">The sequence shown here is derived from an EMBL/GenBank/DDBJ whole genome shotgun (WGS) entry which is preliminary data.</text>
</comment>
<evidence type="ECO:0000313" key="3">
    <source>
        <dbReference type="Proteomes" id="UP000824540"/>
    </source>
</evidence>
<protein>
    <submittedName>
        <fullName evidence="2">Uncharacterized protein</fullName>
    </submittedName>
</protein>
<feature type="compositionally biased region" description="Acidic residues" evidence="1">
    <location>
        <begin position="48"/>
        <end position="67"/>
    </location>
</feature>
<evidence type="ECO:0000256" key="1">
    <source>
        <dbReference type="SAM" id="MobiDB-lite"/>
    </source>
</evidence>
<evidence type="ECO:0000313" key="2">
    <source>
        <dbReference type="EMBL" id="KAG9339999.1"/>
    </source>
</evidence>
<keyword evidence="3" id="KW-1185">Reference proteome</keyword>
<gene>
    <name evidence="2" type="ORF">JZ751_022109</name>
</gene>
<feature type="compositionally biased region" description="Pro residues" evidence="1">
    <location>
        <begin position="111"/>
        <end position="127"/>
    </location>
</feature>
<feature type="region of interest" description="Disordered" evidence="1">
    <location>
        <begin position="35"/>
        <end position="72"/>
    </location>
</feature>
<organism evidence="2 3">
    <name type="scientific">Albula glossodonta</name>
    <name type="common">roundjaw bonefish</name>
    <dbReference type="NCBI Taxonomy" id="121402"/>
    <lineage>
        <taxon>Eukaryota</taxon>
        <taxon>Metazoa</taxon>
        <taxon>Chordata</taxon>
        <taxon>Craniata</taxon>
        <taxon>Vertebrata</taxon>
        <taxon>Euteleostomi</taxon>
        <taxon>Actinopterygii</taxon>
        <taxon>Neopterygii</taxon>
        <taxon>Teleostei</taxon>
        <taxon>Albuliformes</taxon>
        <taxon>Albulidae</taxon>
        <taxon>Albula</taxon>
    </lineage>
</organism>
<proteinExistence type="predicted"/>
<dbReference type="Proteomes" id="UP000824540">
    <property type="component" value="Unassembled WGS sequence"/>
</dbReference>
<dbReference type="EMBL" id="JAFBMS010000047">
    <property type="protein sequence ID" value="KAG9339999.1"/>
    <property type="molecule type" value="Genomic_DNA"/>
</dbReference>
<dbReference type="AlphaFoldDB" id="A0A8T2NIA8"/>
<accession>A0A8T2NIA8</accession>
<name>A0A8T2NIA8_9TELE</name>
<sequence>MTLDVYERERRDLFPFTAISAELFSWRPLHCALPSSKAARKESKDQAELDMADMEDVEEVEDEEGGEDVNSKARQLTAQMMQNPQILAALQERLDGLVGSPSGYMERPDGISPPHPHPSAPTPLITP</sequence>
<dbReference type="OrthoDB" id="9950641at2759"/>